<evidence type="ECO:0000256" key="4">
    <source>
        <dbReference type="ARBA" id="ARBA00022801"/>
    </source>
</evidence>
<evidence type="ECO:0000256" key="5">
    <source>
        <dbReference type="ARBA" id="ARBA00022989"/>
    </source>
</evidence>
<keyword evidence="6 7" id="KW-0472">Membrane</keyword>
<evidence type="ECO:0000256" key="2">
    <source>
        <dbReference type="ARBA" id="ARBA00009045"/>
    </source>
</evidence>
<evidence type="ECO:0000256" key="1">
    <source>
        <dbReference type="ARBA" id="ARBA00004141"/>
    </source>
</evidence>
<evidence type="ECO:0000313" key="10">
    <source>
        <dbReference type="Proteomes" id="UP001320148"/>
    </source>
</evidence>
<evidence type="ECO:0000256" key="7">
    <source>
        <dbReference type="SAM" id="Phobius"/>
    </source>
</evidence>
<dbReference type="InterPro" id="IPR050925">
    <property type="entry name" value="Rhomboid_protease_S54"/>
</dbReference>
<feature type="transmembrane region" description="Helical" evidence="7">
    <location>
        <begin position="178"/>
        <end position="196"/>
    </location>
</feature>
<feature type="transmembrane region" description="Helical" evidence="7">
    <location>
        <begin position="69"/>
        <end position="87"/>
    </location>
</feature>
<proteinExistence type="inferred from homology"/>
<comment type="similarity">
    <text evidence="2">Belongs to the peptidase S54 family.</text>
</comment>
<dbReference type="InterPro" id="IPR035952">
    <property type="entry name" value="Rhomboid-like_sf"/>
</dbReference>
<dbReference type="EMBL" id="AP024488">
    <property type="protein sequence ID" value="BCS97760.1"/>
    <property type="molecule type" value="Genomic_DNA"/>
</dbReference>
<evidence type="ECO:0000256" key="3">
    <source>
        <dbReference type="ARBA" id="ARBA00022692"/>
    </source>
</evidence>
<feature type="transmembrane region" description="Helical" evidence="7">
    <location>
        <begin position="208"/>
        <end position="227"/>
    </location>
</feature>
<protein>
    <recommendedName>
        <fullName evidence="8">Peptidase S54 rhomboid domain-containing protein</fullName>
    </recommendedName>
</protein>
<keyword evidence="5 7" id="KW-1133">Transmembrane helix</keyword>
<dbReference type="Proteomes" id="UP001320148">
    <property type="component" value="Chromosome"/>
</dbReference>
<organism evidence="9 10">
    <name type="scientific">Desulfoluna limicola</name>
    <dbReference type="NCBI Taxonomy" id="2810562"/>
    <lineage>
        <taxon>Bacteria</taxon>
        <taxon>Pseudomonadati</taxon>
        <taxon>Thermodesulfobacteriota</taxon>
        <taxon>Desulfobacteria</taxon>
        <taxon>Desulfobacterales</taxon>
        <taxon>Desulfolunaceae</taxon>
        <taxon>Desulfoluna</taxon>
    </lineage>
</organism>
<dbReference type="InterPro" id="IPR022764">
    <property type="entry name" value="Peptidase_S54_rhomboid_dom"/>
</dbReference>
<accession>A0ABM7PJK9</accession>
<dbReference type="Pfam" id="PF01694">
    <property type="entry name" value="Rhomboid"/>
    <property type="match status" value="1"/>
</dbReference>
<dbReference type="SUPFAM" id="SSF144091">
    <property type="entry name" value="Rhomboid-like"/>
    <property type="match status" value="1"/>
</dbReference>
<feature type="domain" description="Peptidase S54 rhomboid" evidence="8">
    <location>
        <begin position="112"/>
        <end position="249"/>
    </location>
</feature>
<evidence type="ECO:0000259" key="8">
    <source>
        <dbReference type="Pfam" id="PF01694"/>
    </source>
</evidence>
<keyword evidence="10" id="KW-1185">Reference proteome</keyword>
<dbReference type="PANTHER" id="PTHR43731">
    <property type="entry name" value="RHOMBOID PROTEASE"/>
    <property type="match status" value="1"/>
</dbReference>
<evidence type="ECO:0000313" key="9">
    <source>
        <dbReference type="EMBL" id="BCS97760.1"/>
    </source>
</evidence>
<feature type="transmembrane region" description="Helical" evidence="7">
    <location>
        <begin position="233"/>
        <end position="253"/>
    </location>
</feature>
<name>A0ABM7PJK9_9BACT</name>
<evidence type="ECO:0000256" key="6">
    <source>
        <dbReference type="ARBA" id="ARBA00023136"/>
    </source>
</evidence>
<keyword evidence="4" id="KW-0378">Hydrolase</keyword>
<reference evidence="9 10" key="1">
    <citation type="submission" date="2021-02" db="EMBL/GenBank/DDBJ databases">
        <title>Complete genome of Desulfoluna sp. strain ASN36.</title>
        <authorList>
            <person name="Takahashi A."/>
            <person name="Kojima H."/>
            <person name="Fukui M."/>
        </authorList>
    </citation>
    <scope>NUCLEOTIDE SEQUENCE [LARGE SCALE GENOMIC DNA]</scope>
    <source>
        <strain evidence="9 10">ASN36</strain>
    </source>
</reference>
<gene>
    <name evidence="9" type="ORF">DSLASN_33920</name>
</gene>
<keyword evidence="3 7" id="KW-0812">Transmembrane</keyword>
<sequence length="285" mass="30031">MEPLLTLLTRKRAREIALLLAAEGIEHRIDAEHGRLTLWVPPEDTARCEALIAIYDAENRPRPERVWRLSPSWSGLFAACVILIIFLKTGPLTGAETPVKLYAASSARILSGEWYRTLTALFLHSGWPHLLGNMAGLIIFATGVFQICGDGVGWFLLLLASALANWVNATWFSGMGHISFGASTMVFAAAGLLASGGTLRRLLSHAPLWRALMPLGAGLAILAFSGAGPGSDVTGHLLGFAFGLAAGVVPGVAPGKMPPSLQTVGLALSAFICCLAFYSGKGGAV</sequence>
<dbReference type="Gene3D" id="1.20.1540.10">
    <property type="entry name" value="Rhomboid-like"/>
    <property type="match status" value="1"/>
</dbReference>
<feature type="transmembrane region" description="Helical" evidence="7">
    <location>
        <begin position="260"/>
        <end position="279"/>
    </location>
</feature>
<comment type="subcellular location">
    <subcellularLocation>
        <location evidence="1">Membrane</location>
        <topology evidence="1">Multi-pass membrane protein</topology>
    </subcellularLocation>
</comment>
<dbReference type="PANTHER" id="PTHR43731:SF14">
    <property type="entry name" value="PRESENILIN-ASSOCIATED RHOMBOID-LIKE PROTEIN, MITOCHONDRIAL"/>
    <property type="match status" value="1"/>
</dbReference>
<dbReference type="RefSeq" id="WP_236889157.1">
    <property type="nucleotide sequence ID" value="NZ_AP024488.1"/>
</dbReference>